<sequence length="137" mass="14718">MPDTIRLVDYFYIETADKPGEGARVLGALRDAHVNLLAFHAFPKGRRAQLDFVPTDPAAFKAAAKNARWKAVGPKKAFVIEGEDRVGALVYYGTRLADAKINVTAITAVVAGPGRFGGILWVKPRDVKRAAKTLGAG</sequence>
<dbReference type="AlphaFoldDB" id="A0A537JFI0"/>
<name>A0A537JFI0_9BACT</name>
<accession>A0A537JFI0</accession>
<organism evidence="1 2">
    <name type="scientific">Candidatus Segetimicrobium genomatis</name>
    <dbReference type="NCBI Taxonomy" id="2569760"/>
    <lineage>
        <taxon>Bacteria</taxon>
        <taxon>Bacillati</taxon>
        <taxon>Candidatus Sysuimicrobiota</taxon>
        <taxon>Candidatus Sysuimicrobiia</taxon>
        <taxon>Candidatus Sysuimicrobiales</taxon>
        <taxon>Candidatus Segetimicrobiaceae</taxon>
        <taxon>Candidatus Segetimicrobium</taxon>
    </lineage>
</organism>
<comment type="caution">
    <text evidence="1">The sequence shown here is derived from an EMBL/GenBank/DDBJ whole genome shotgun (WGS) entry which is preliminary data.</text>
</comment>
<reference evidence="1 2" key="1">
    <citation type="journal article" date="2019" name="Nat. Microbiol.">
        <title>Mediterranean grassland soil C-N compound turnover is dependent on rainfall and depth, and is mediated by genomically divergent microorganisms.</title>
        <authorList>
            <person name="Diamond S."/>
            <person name="Andeer P.F."/>
            <person name="Li Z."/>
            <person name="Crits-Christoph A."/>
            <person name="Burstein D."/>
            <person name="Anantharaman K."/>
            <person name="Lane K.R."/>
            <person name="Thomas B.C."/>
            <person name="Pan C."/>
            <person name="Northen T.R."/>
            <person name="Banfield J.F."/>
        </authorList>
    </citation>
    <scope>NUCLEOTIDE SEQUENCE [LARGE SCALE GENOMIC DNA]</scope>
    <source>
        <strain evidence="1">NP_7</strain>
    </source>
</reference>
<evidence type="ECO:0000313" key="1">
    <source>
        <dbReference type="EMBL" id="TMI82293.1"/>
    </source>
</evidence>
<proteinExistence type="predicted"/>
<dbReference type="EMBL" id="VBAO01000133">
    <property type="protein sequence ID" value="TMI82293.1"/>
    <property type="molecule type" value="Genomic_DNA"/>
</dbReference>
<dbReference type="CDD" id="cd02116">
    <property type="entry name" value="ACT"/>
    <property type="match status" value="1"/>
</dbReference>
<dbReference type="Gene3D" id="3.30.2130.10">
    <property type="entry name" value="VC0802-like"/>
    <property type="match status" value="1"/>
</dbReference>
<evidence type="ECO:0008006" key="3">
    <source>
        <dbReference type="Google" id="ProtNLM"/>
    </source>
</evidence>
<dbReference type="Proteomes" id="UP000320048">
    <property type="component" value="Unassembled WGS sequence"/>
</dbReference>
<evidence type="ECO:0000313" key="2">
    <source>
        <dbReference type="Proteomes" id="UP000320048"/>
    </source>
</evidence>
<gene>
    <name evidence="1" type="ORF">E6H04_04985</name>
</gene>
<protein>
    <recommendedName>
        <fullName evidence="3">ACT domain-containing protein</fullName>
    </recommendedName>
</protein>